<dbReference type="EMBL" id="BAABAT010000085">
    <property type="protein sequence ID" value="GAA4263939.1"/>
    <property type="molecule type" value="Genomic_DNA"/>
</dbReference>
<keyword evidence="1" id="KW-0472">Membrane</keyword>
<dbReference type="Proteomes" id="UP001500620">
    <property type="component" value="Unassembled WGS sequence"/>
</dbReference>
<accession>A0ABP8DVM0</accession>
<organism evidence="2 3">
    <name type="scientific">Dactylosporangium darangshiense</name>
    <dbReference type="NCBI Taxonomy" id="579108"/>
    <lineage>
        <taxon>Bacteria</taxon>
        <taxon>Bacillati</taxon>
        <taxon>Actinomycetota</taxon>
        <taxon>Actinomycetes</taxon>
        <taxon>Micromonosporales</taxon>
        <taxon>Micromonosporaceae</taxon>
        <taxon>Dactylosporangium</taxon>
    </lineage>
</organism>
<feature type="transmembrane region" description="Helical" evidence="1">
    <location>
        <begin position="12"/>
        <end position="38"/>
    </location>
</feature>
<evidence type="ECO:0000256" key="1">
    <source>
        <dbReference type="SAM" id="Phobius"/>
    </source>
</evidence>
<evidence type="ECO:0000313" key="3">
    <source>
        <dbReference type="Proteomes" id="UP001500620"/>
    </source>
</evidence>
<keyword evidence="1" id="KW-0812">Transmembrane</keyword>
<keyword evidence="1" id="KW-1133">Transmembrane helix</keyword>
<proteinExistence type="predicted"/>
<feature type="transmembrane region" description="Helical" evidence="1">
    <location>
        <begin position="44"/>
        <end position="73"/>
    </location>
</feature>
<name>A0ABP8DVM0_9ACTN</name>
<reference evidence="3" key="1">
    <citation type="journal article" date="2019" name="Int. J. Syst. Evol. Microbiol.">
        <title>The Global Catalogue of Microorganisms (GCM) 10K type strain sequencing project: providing services to taxonomists for standard genome sequencing and annotation.</title>
        <authorList>
            <consortium name="The Broad Institute Genomics Platform"/>
            <consortium name="The Broad Institute Genome Sequencing Center for Infectious Disease"/>
            <person name="Wu L."/>
            <person name="Ma J."/>
        </authorList>
    </citation>
    <scope>NUCLEOTIDE SEQUENCE [LARGE SCALE GENOMIC DNA]</scope>
    <source>
        <strain evidence="3">JCM 17441</strain>
    </source>
</reference>
<evidence type="ECO:0000313" key="2">
    <source>
        <dbReference type="EMBL" id="GAA4263939.1"/>
    </source>
</evidence>
<comment type="caution">
    <text evidence="2">The sequence shown here is derived from an EMBL/GenBank/DDBJ whole genome shotgun (WGS) entry which is preliminary data.</text>
</comment>
<sequence length="101" mass="10570">MQRRAGAGTVRGKWSAAAVWTIGLVGSSSVVFGFVWLIMGGRSWRALVGIAAVATLAVWMVAGVVLLLLANVVAIRLAAGHPRVASAGPISRPRQVDRVPR</sequence>
<keyword evidence="3" id="KW-1185">Reference proteome</keyword>
<gene>
    <name evidence="2" type="ORF">GCM10022255_113020</name>
</gene>
<protein>
    <submittedName>
        <fullName evidence="2">Uncharacterized protein</fullName>
    </submittedName>
</protein>